<reference evidence="1 2" key="1">
    <citation type="submission" date="2016-11" db="EMBL/GenBank/DDBJ databases">
        <authorList>
            <person name="Jaros S."/>
            <person name="Januszkiewicz K."/>
            <person name="Wedrychowicz H."/>
        </authorList>
    </citation>
    <scope>NUCLEOTIDE SEQUENCE [LARGE SCALE GENOMIC DNA]</scope>
    <source>
        <strain evidence="1 2">DSM 19980</strain>
    </source>
</reference>
<dbReference type="AlphaFoldDB" id="A0A1M4ZYY1"/>
<sequence>MISRDDMQVLEQAGIADIERLAASAAEFIRAHPVYEQASPTNALSEDEERTLMAGGAVGVGESNQAISHYNLRSVVAQYAQLVERAYRPSEVASLLGVTTSRVRQRSDDGSLYALTSANRRFYPRWQFDGAATLPNLEPVLNAIGVSAHPLAVERFFLTPHPDLESDLLNAMLCPRDWLLAGHSPDPVIRMAREL</sequence>
<organism evidence="1 2">
    <name type="scientific">Modicisalibacter ilicicola DSM 19980</name>
    <dbReference type="NCBI Taxonomy" id="1121942"/>
    <lineage>
        <taxon>Bacteria</taxon>
        <taxon>Pseudomonadati</taxon>
        <taxon>Pseudomonadota</taxon>
        <taxon>Gammaproteobacteria</taxon>
        <taxon>Oceanospirillales</taxon>
        <taxon>Halomonadaceae</taxon>
        <taxon>Modicisalibacter</taxon>
    </lineage>
</organism>
<proteinExistence type="predicted"/>
<dbReference type="OrthoDB" id="6194058at2"/>
<dbReference type="Proteomes" id="UP000184346">
    <property type="component" value="Unassembled WGS sequence"/>
</dbReference>
<dbReference type="RefSeq" id="WP_072822548.1">
    <property type="nucleotide sequence ID" value="NZ_FQUJ01000008.1"/>
</dbReference>
<protein>
    <submittedName>
        <fullName evidence="1">Uncharacterized protein</fullName>
    </submittedName>
</protein>
<keyword evidence="2" id="KW-1185">Reference proteome</keyword>
<dbReference type="EMBL" id="FQUJ01000008">
    <property type="protein sequence ID" value="SHF23181.1"/>
    <property type="molecule type" value="Genomic_DNA"/>
</dbReference>
<accession>A0A1M4ZYY1</accession>
<evidence type="ECO:0000313" key="1">
    <source>
        <dbReference type="EMBL" id="SHF23181.1"/>
    </source>
</evidence>
<gene>
    <name evidence="1" type="ORF">SAMN02745148_02113</name>
</gene>
<evidence type="ECO:0000313" key="2">
    <source>
        <dbReference type="Proteomes" id="UP000184346"/>
    </source>
</evidence>
<name>A0A1M4ZYY1_9GAMM</name>
<dbReference type="STRING" id="1121942.SAMN02745148_02113"/>